<keyword evidence="9 12" id="KW-0418">Kinase</keyword>
<feature type="binding site" evidence="13">
    <location>
        <position position="149"/>
    </location>
    <ligand>
        <name>(2R)-3-phosphoglycerate</name>
        <dbReference type="ChEBI" id="CHEBI:58272"/>
    </ligand>
</feature>
<dbReference type="GO" id="GO:0004618">
    <property type="term" value="F:phosphoglycerate kinase activity"/>
    <property type="evidence" value="ECO:0007669"/>
    <property type="project" value="UniProtKB-UniRule"/>
</dbReference>
<keyword evidence="11 12" id="KW-0324">Glycolysis</keyword>
<gene>
    <name evidence="12" type="primary">pgk</name>
    <name evidence="16" type="ORF">A8C32_18755</name>
</gene>
<dbReference type="Pfam" id="PF00162">
    <property type="entry name" value="PGK"/>
    <property type="match status" value="1"/>
</dbReference>
<keyword evidence="8 12" id="KW-0547">Nucleotide-binding</keyword>
<evidence type="ECO:0000256" key="14">
    <source>
        <dbReference type="PIRSR" id="PIRSR000724-2"/>
    </source>
</evidence>
<comment type="caution">
    <text evidence="16">The sequence shown here is derived from an EMBL/GenBank/DDBJ whole genome shotgun (WGS) entry which is preliminary data.</text>
</comment>
<feature type="binding site" evidence="12 13">
    <location>
        <begin position="19"/>
        <end position="21"/>
    </location>
    <ligand>
        <name>substrate</name>
    </ligand>
</feature>
<dbReference type="PRINTS" id="PR00477">
    <property type="entry name" value="PHGLYCKINASE"/>
</dbReference>
<evidence type="ECO:0000313" key="17">
    <source>
        <dbReference type="Proteomes" id="UP000095713"/>
    </source>
</evidence>
<dbReference type="RefSeq" id="WP_069831073.1">
    <property type="nucleotide sequence ID" value="NZ_MDJD01000049.1"/>
</dbReference>
<feature type="binding site" evidence="13">
    <location>
        <position position="116"/>
    </location>
    <ligand>
        <name>(2R)-3-phosphoglycerate</name>
        <dbReference type="ChEBI" id="CHEBI:58272"/>
    </ligand>
</feature>
<dbReference type="FunFam" id="3.40.50.1260:FF:000006">
    <property type="entry name" value="Phosphoglycerate kinase"/>
    <property type="match status" value="1"/>
</dbReference>
<comment type="pathway">
    <text evidence="2 12">Carbohydrate degradation; glycolysis; pyruvate from D-glyceraldehyde 3-phosphate: step 2/5.</text>
</comment>
<feature type="binding site" evidence="12">
    <location>
        <position position="35"/>
    </location>
    <ligand>
        <name>substrate</name>
    </ligand>
</feature>
<name>A0A1E5T475_9FLAO</name>
<keyword evidence="7 12" id="KW-0808">Transferase</keyword>
<organism evidence="16 17">
    <name type="scientific">Flavivirga aquatica</name>
    <dbReference type="NCBI Taxonomy" id="1849968"/>
    <lineage>
        <taxon>Bacteria</taxon>
        <taxon>Pseudomonadati</taxon>
        <taxon>Bacteroidota</taxon>
        <taxon>Flavobacteriia</taxon>
        <taxon>Flavobacteriales</taxon>
        <taxon>Flavobacteriaceae</taxon>
        <taxon>Flavivirga</taxon>
    </lineage>
</organism>
<proteinExistence type="inferred from homology"/>
<dbReference type="PANTHER" id="PTHR11406:SF23">
    <property type="entry name" value="PHOSPHOGLYCERATE KINASE 1, CHLOROPLASTIC-RELATED"/>
    <property type="match status" value="1"/>
</dbReference>
<reference evidence="16 17" key="1">
    <citation type="submission" date="2016-05" db="EMBL/GenBank/DDBJ databases">
        <title>Draft Genome Sequence of Algibacter sp. Strain SK-16 Isolated from the Surface Water of Aburatsubo Inlet.</title>
        <authorList>
            <person name="Wong S.-K."/>
            <person name="Yoshizawa S."/>
            <person name="Nakajima Y."/>
            <person name="Ogura Y."/>
            <person name="Tetsuya H."/>
            <person name="Hamasaki K."/>
        </authorList>
    </citation>
    <scope>NUCLEOTIDE SEQUENCE [LARGE SCALE GENOMIC DNA]</scope>
    <source>
        <strain evidence="16 17">SK-16</strain>
    </source>
</reference>
<dbReference type="GO" id="GO:0005829">
    <property type="term" value="C:cytosol"/>
    <property type="evidence" value="ECO:0007669"/>
    <property type="project" value="UniProtKB-ARBA"/>
</dbReference>
<evidence type="ECO:0000256" key="2">
    <source>
        <dbReference type="ARBA" id="ARBA00004838"/>
    </source>
</evidence>
<evidence type="ECO:0000256" key="11">
    <source>
        <dbReference type="ARBA" id="ARBA00023152"/>
    </source>
</evidence>
<keyword evidence="10 12" id="KW-0067">ATP-binding</keyword>
<dbReference type="CDD" id="cd00318">
    <property type="entry name" value="Phosphoglycerate_kinase"/>
    <property type="match status" value="1"/>
</dbReference>
<feature type="binding site" evidence="12 13">
    <location>
        <begin position="58"/>
        <end position="61"/>
    </location>
    <ligand>
        <name>substrate</name>
    </ligand>
</feature>
<dbReference type="PIRSF" id="PIRSF000724">
    <property type="entry name" value="Pgk"/>
    <property type="match status" value="1"/>
</dbReference>
<sequence length="395" mass="42357">MKTLNDFNFENKKALIRVDFNVPLNEKFEVTDATRIVSAKPTIIKILEDGGSCILMSHLGRPKGVEEAFSLRHIAAKVEDVLGVEVKFVNQCVGETAEAAAASLEPGQILLLENLRFHKEETAGDVTFAEQLSKLGDIYVNDAFGTAHRAHASTTIVAQFFEDKKCFGSLLAQEIESISKVMETGEKPVLAVLGGAKVSSKITIIENILDKVDHLIIGGGMSFTFVKAQGGKIGNSICEDDKMELALDILKQAKAKNVQVHIPVDVIAADDFSNDANTQVLDINEIPDGWEGVDAGPKSRENFHDVVMQCKTILWNGPLGVFEMESFANGTIELGNSIAEATKNGAFSLVGGGDSVAAVKQFGFEEKVSYVSTGGGAMLESLEGKTLPGIAAILK</sequence>
<comment type="subunit">
    <text evidence="4 12">Monomer.</text>
</comment>
<dbReference type="InterPro" id="IPR001576">
    <property type="entry name" value="Phosphoglycerate_kinase"/>
</dbReference>
<comment type="catalytic activity">
    <reaction evidence="1 12 15">
        <text>(2R)-3-phosphoglycerate + ATP = (2R)-3-phospho-glyceroyl phosphate + ADP</text>
        <dbReference type="Rhea" id="RHEA:14801"/>
        <dbReference type="ChEBI" id="CHEBI:30616"/>
        <dbReference type="ChEBI" id="CHEBI:57604"/>
        <dbReference type="ChEBI" id="CHEBI:58272"/>
        <dbReference type="ChEBI" id="CHEBI:456216"/>
        <dbReference type="EC" id="2.7.2.3"/>
    </reaction>
</comment>
<comment type="subcellular location">
    <subcellularLocation>
        <location evidence="12">Cytoplasm</location>
    </subcellularLocation>
</comment>
<evidence type="ECO:0000256" key="7">
    <source>
        <dbReference type="ARBA" id="ARBA00022679"/>
    </source>
</evidence>
<keyword evidence="12" id="KW-0963">Cytoplasm</keyword>
<comment type="similarity">
    <text evidence="3 12 15">Belongs to the phosphoglycerate kinase family.</text>
</comment>
<protein>
    <recommendedName>
        <fullName evidence="6 12">Phosphoglycerate kinase</fullName>
        <ecNumber evidence="5 12">2.7.2.3</ecNumber>
    </recommendedName>
</protein>
<dbReference type="STRING" id="1849968.A8C32_18755"/>
<feature type="binding site" evidence="12 14">
    <location>
        <begin position="352"/>
        <end position="355"/>
    </location>
    <ligand>
        <name>ATP</name>
        <dbReference type="ChEBI" id="CHEBI:30616"/>
    </ligand>
</feature>
<evidence type="ECO:0000256" key="9">
    <source>
        <dbReference type="ARBA" id="ARBA00022777"/>
    </source>
</evidence>
<evidence type="ECO:0000313" key="16">
    <source>
        <dbReference type="EMBL" id="OEK06184.1"/>
    </source>
</evidence>
<keyword evidence="17" id="KW-1185">Reference proteome</keyword>
<dbReference type="EC" id="2.7.2.3" evidence="5 12"/>
<dbReference type="PANTHER" id="PTHR11406">
    <property type="entry name" value="PHOSPHOGLYCERATE KINASE"/>
    <property type="match status" value="1"/>
</dbReference>
<evidence type="ECO:0000256" key="3">
    <source>
        <dbReference type="ARBA" id="ARBA00008982"/>
    </source>
</evidence>
<evidence type="ECO:0000256" key="1">
    <source>
        <dbReference type="ARBA" id="ARBA00000642"/>
    </source>
</evidence>
<feature type="binding site" evidence="12">
    <location>
        <position position="116"/>
    </location>
    <ligand>
        <name>substrate</name>
    </ligand>
</feature>
<dbReference type="InterPro" id="IPR036043">
    <property type="entry name" value="Phosphoglycerate_kinase_sf"/>
</dbReference>
<evidence type="ECO:0000256" key="5">
    <source>
        <dbReference type="ARBA" id="ARBA00013061"/>
    </source>
</evidence>
<evidence type="ECO:0000256" key="10">
    <source>
        <dbReference type="ARBA" id="ARBA00022840"/>
    </source>
</evidence>
<dbReference type="HAMAP" id="MF_00145">
    <property type="entry name" value="Phosphoglyc_kinase"/>
    <property type="match status" value="1"/>
</dbReference>
<dbReference type="Proteomes" id="UP000095713">
    <property type="component" value="Unassembled WGS sequence"/>
</dbReference>
<evidence type="ECO:0000256" key="6">
    <source>
        <dbReference type="ARBA" id="ARBA00016471"/>
    </source>
</evidence>
<accession>A0A1E5T475</accession>
<evidence type="ECO:0000256" key="8">
    <source>
        <dbReference type="ARBA" id="ARBA00022741"/>
    </source>
</evidence>
<dbReference type="EMBL" id="MDJD01000049">
    <property type="protein sequence ID" value="OEK06184.1"/>
    <property type="molecule type" value="Genomic_DNA"/>
</dbReference>
<dbReference type="GO" id="GO:0006094">
    <property type="term" value="P:gluconeogenesis"/>
    <property type="evidence" value="ECO:0007669"/>
    <property type="project" value="TreeGrafter"/>
</dbReference>
<dbReference type="AlphaFoldDB" id="A0A1E5T475"/>
<evidence type="ECO:0000256" key="4">
    <source>
        <dbReference type="ARBA" id="ARBA00011245"/>
    </source>
</evidence>
<dbReference type="GO" id="GO:0006096">
    <property type="term" value="P:glycolytic process"/>
    <property type="evidence" value="ECO:0007669"/>
    <property type="project" value="UniProtKB-UniRule"/>
</dbReference>
<evidence type="ECO:0000256" key="13">
    <source>
        <dbReference type="PIRSR" id="PIRSR000724-1"/>
    </source>
</evidence>
<evidence type="ECO:0000256" key="15">
    <source>
        <dbReference type="RuleBase" id="RU000532"/>
    </source>
</evidence>
<feature type="binding site" evidence="12">
    <location>
        <position position="292"/>
    </location>
    <ligand>
        <name>ATP</name>
        <dbReference type="ChEBI" id="CHEBI:30616"/>
    </ligand>
</feature>
<dbReference type="Gene3D" id="3.40.50.1260">
    <property type="entry name" value="Phosphoglycerate kinase, N-terminal domain"/>
    <property type="match status" value="2"/>
</dbReference>
<evidence type="ECO:0000256" key="12">
    <source>
        <dbReference type="HAMAP-Rule" id="MF_00145"/>
    </source>
</evidence>
<dbReference type="SUPFAM" id="SSF53748">
    <property type="entry name" value="Phosphoglycerate kinase"/>
    <property type="match status" value="1"/>
</dbReference>
<dbReference type="UniPathway" id="UPA00109">
    <property type="reaction ID" value="UER00185"/>
</dbReference>
<dbReference type="FunFam" id="3.40.50.1260:FF:000003">
    <property type="entry name" value="Phosphoglycerate kinase"/>
    <property type="match status" value="1"/>
</dbReference>
<dbReference type="GO" id="GO:0005524">
    <property type="term" value="F:ATP binding"/>
    <property type="evidence" value="ECO:0007669"/>
    <property type="project" value="UniProtKB-KW"/>
</dbReference>
<dbReference type="InterPro" id="IPR015824">
    <property type="entry name" value="Phosphoglycerate_kinase_N"/>
</dbReference>
<dbReference type="OrthoDB" id="9808460at2"/>
<feature type="binding site" evidence="12 14">
    <location>
        <position position="323"/>
    </location>
    <ligand>
        <name>ATP</name>
        <dbReference type="ChEBI" id="CHEBI:30616"/>
    </ligand>
</feature>
<feature type="binding site" evidence="13">
    <location>
        <position position="35"/>
    </location>
    <ligand>
        <name>(2R)-3-phosphoglycerate</name>
        <dbReference type="ChEBI" id="CHEBI:58272"/>
    </ligand>
</feature>
<feature type="binding site" evidence="12 14">
    <location>
        <position position="201"/>
    </location>
    <ligand>
        <name>ATP</name>
        <dbReference type="ChEBI" id="CHEBI:30616"/>
    </ligand>
</feature>
<dbReference type="GO" id="GO:0043531">
    <property type="term" value="F:ADP binding"/>
    <property type="evidence" value="ECO:0007669"/>
    <property type="project" value="TreeGrafter"/>
</dbReference>
<feature type="binding site" evidence="12">
    <location>
        <position position="149"/>
    </location>
    <ligand>
        <name>substrate</name>
    </ligand>
</feature>